<evidence type="ECO:0000313" key="2">
    <source>
        <dbReference type="EMBL" id="OBS80090.1"/>
    </source>
</evidence>
<dbReference type="AlphaFoldDB" id="A0A1A6HQ17"/>
<dbReference type="OrthoDB" id="5947373at2759"/>
<feature type="transmembrane region" description="Helical" evidence="1">
    <location>
        <begin position="46"/>
        <end position="69"/>
    </location>
</feature>
<reference evidence="2 3" key="1">
    <citation type="submission" date="2016-06" db="EMBL/GenBank/DDBJ databases">
        <title>The Draft Genome Sequence and Annotation of the Desert Woodrat Neotoma lepida.</title>
        <authorList>
            <person name="Campbell M."/>
            <person name="Oakeson K.F."/>
            <person name="Yandell M."/>
            <person name="Halpert J.R."/>
            <person name="Dearing D."/>
        </authorList>
    </citation>
    <scope>NUCLEOTIDE SEQUENCE [LARGE SCALE GENOMIC DNA]</scope>
    <source>
        <strain evidence="2">417</strain>
        <tissue evidence="2">Liver</tissue>
    </source>
</reference>
<keyword evidence="1" id="KW-0472">Membrane</keyword>
<gene>
    <name evidence="2" type="ORF">A6R68_21708</name>
</gene>
<feature type="non-terminal residue" evidence="2">
    <location>
        <position position="169"/>
    </location>
</feature>
<dbReference type="STRING" id="56216.A0A1A6HQ17"/>
<keyword evidence="1" id="KW-0812">Transmembrane</keyword>
<protein>
    <submittedName>
        <fullName evidence="2">Uncharacterized protein</fullName>
    </submittedName>
</protein>
<evidence type="ECO:0000313" key="3">
    <source>
        <dbReference type="Proteomes" id="UP000092124"/>
    </source>
</evidence>
<sequence>MDESAETQPPRLSFCPKKGEEMKVGGASITPQKECAWVAVCRDGRLLAVTLLLALLSSGLTVMSLYRFAALQADLMSLRMELQGYRRALAPAAPGAPGATEAAKLLAPASPRANNSSMGHRNRRSFQAPEETGMAGAQQLGAGAVHTCSRRHGEPSTLCGFRANAVGCT</sequence>
<dbReference type="EMBL" id="LZPO01017492">
    <property type="protein sequence ID" value="OBS80090.1"/>
    <property type="molecule type" value="Genomic_DNA"/>
</dbReference>
<proteinExistence type="predicted"/>
<name>A0A1A6HQ17_NEOLE</name>
<dbReference type="Proteomes" id="UP000092124">
    <property type="component" value="Unassembled WGS sequence"/>
</dbReference>
<evidence type="ECO:0000256" key="1">
    <source>
        <dbReference type="SAM" id="Phobius"/>
    </source>
</evidence>
<comment type="caution">
    <text evidence="2">The sequence shown here is derived from an EMBL/GenBank/DDBJ whole genome shotgun (WGS) entry which is preliminary data.</text>
</comment>
<organism evidence="2 3">
    <name type="scientific">Neotoma lepida</name>
    <name type="common">Desert woodrat</name>
    <dbReference type="NCBI Taxonomy" id="56216"/>
    <lineage>
        <taxon>Eukaryota</taxon>
        <taxon>Metazoa</taxon>
        <taxon>Chordata</taxon>
        <taxon>Craniata</taxon>
        <taxon>Vertebrata</taxon>
        <taxon>Euteleostomi</taxon>
        <taxon>Mammalia</taxon>
        <taxon>Eutheria</taxon>
        <taxon>Euarchontoglires</taxon>
        <taxon>Glires</taxon>
        <taxon>Rodentia</taxon>
        <taxon>Myomorpha</taxon>
        <taxon>Muroidea</taxon>
        <taxon>Cricetidae</taxon>
        <taxon>Neotominae</taxon>
        <taxon>Neotoma</taxon>
    </lineage>
</organism>
<keyword evidence="3" id="KW-1185">Reference proteome</keyword>
<accession>A0A1A6HQ17</accession>
<keyword evidence="1" id="KW-1133">Transmembrane helix</keyword>